<dbReference type="GO" id="GO:0016020">
    <property type="term" value="C:membrane"/>
    <property type="evidence" value="ECO:0007669"/>
    <property type="project" value="UniProtKB-SubCell"/>
</dbReference>
<keyword evidence="3 5" id="KW-1133">Transmembrane helix</keyword>
<evidence type="ECO:0000256" key="4">
    <source>
        <dbReference type="ARBA" id="ARBA00023136"/>
    </source>
</evidence>
<comment type="caution">
    <text evidence="7">The sequence shown here is derived from an EMBL/GenBank/DDBJ whole genome shotgun (WGS) entry which is preliminary data.</text>
</comment>
<dbReference type="AlphaFoldDB" id="A0A4R1BH92"/>
<dbReference type="Pfam" id="PF04138">
    <property type="entry name" value="GtrA_DPMS_TM"/>
    <property type="match status" value="1"/>
</dbReference>
<evidence type="ECO:0000313" key="7">
    <source>
        <dbReference type="EMBL" id="TCJ16534.1"/>
    </source>
</evidence>
<dbReference type="OrthoDB" id="771485at2"/>
<keyword evidence="4 5" id="KW-0472">Membrane</keyword>
<evidence type="ECO:0000256" key="3">
    <source>
        <dbReference type="ARBA" id="ARBA00022989"/>
    </source>
</evidence>
<dbReference type="EMBL" id="SJZI01000011">
    <property type="protein sequence ID" value="TCJ16534.1"/>
    <property type="molecule type" value="Genomic_DNA"/>
</dbReference>
<dbReference type="RefSeq" id="WP_131448340.1">
    <property type="nucleotide sequence ID" value="NZ_SJZI01000011.1"/>
</dbReference>
<proteinExistence type="predicted"/>
<reference evidence="7 8" key="1">
    <citation type="submission" date="2019-03" db="EMBL/GenBank/DDBJ databases">
        <authorList>
            <person name="Kim M.K.M."/>
        </authorList>
    </citation>
    <scope>NUCLEOTIDE SEQUENCE [LARGE SCALE GENOMIC DNA]</scope>
    <source>
        <strain evidence="7 8">17J68-12</strain>
    </source>
</reference>
<evidence type="ECO:0000256" key="1">
    <source>
        <dbReference type="ARBA" id="ARBA00004141"/>
    </source>
</evidence>
<dbReference type="GO" id="GO:0000271">
    <property type="term" value="P:polysaccharide biosynthetic process"/>
    <property type="evidence" value="ECO:0007669"/>
    <property type="project" value="InterPro"/>
</dbReference>
<organism evidence="7 8">
    <name type="scientific">Flaviaesturariibacter flavus</name>
    <dbReference type="NCBI Taxonomy" id="2502780"/>
    <lineage>
        <taxon>Bacteria</taxon>
        <taxon>Pseudomonadati</taxon>
        <taxon>Bacteroidota</taxon>
        <taxon>Chitinophagia</taxon>
        <taxon>Chitinophagales</taxon>
        <taxon>Chitinophagaceae</taxon>
        <taxon>Flaviaestuariibacter</taxon>
    </lineage>
</organism>
<keyword evidence="8" id="KW-1185">Reference proteome</keyword>
<dbReference type="Proteomes" id="UP000295334">
    <property type="component" value="Unassembled WGS sequence"/>
</dbReference>
<name>A0A4R1BH92_9BACT</name>
<comment type="subcellular location">
    <subcellularLocation>
        <location evidence="1">Membrane</location>
        <topology evidence="1">Multi-pass membrane protein</topology>
    </subcellularLocation>
</comment>
<evidence type="ECO:0000313" key="8">
    <source>
        <dbReference type="Proteomes" id="UP000295334"/>
    </source>
</evidence>
<feature type="transmembrane region" description="Helical" evidence="5">
    <location>
        <begin position="76"/>
        <end position="95"/>
    </location>
</feature>
<evidence type="ECO:0000259" key="6">
    <source>
        <dbReference type="Pfam" id="PF04138"/>
    </source>
</evidence>
<feature type="transmembrane region" description="Helical" evidence="5">
    <location>
        <begin position="31"/>
        <end position="56"/>
    </location>
</feature>
<protein>
    <submittedName>
        <fullName evidence="7">GtrA family protein</fullName>
    </submittedName>
</protein>
<evidence type="ECO:0000256" key="5">
    <source>
        <dbReference type="SAM" id="Phobius"/>
    </source>
</evidence>
<keyword evidence="2 5" id="KW-0812">Transmembrane</keyword>
<dbReference type="InterPro" id="IPR007267">
    <property type="entry name" value="GtrA_DPMS_TM"/>
</dbReference>
<accession>A0A4R1BH92</accession>
<feature type="domain" description="GtrA/DPMS transmembrane" evidence="6">
    <location>
        <begin position="33"/>
        <end position="160"/>
    </location>
</feature>
<gene>
    <name evidence="7" type="ORF">EPD60_07250</name>
</gene>
<sequence>MKQVHYTVRALILRFIDLFYPPFRRFMPLQLFRYAACGGGNTVFNIVLYYLCYHYALREEVLDLGFYAFEPHTAAVFLAFCCTFPTGFYLSMFVVFQGSYLKRRVQLWRYFLVTMACLFLNWIFVKLFVEGLGFYPTPAYILTVVIVVLFSYLAQRFFTFKGNGSGPLED</sequence>
<feature type="transmembrane region" description="Helical" evidence="5">
    <location>
        <begin position="137"/>
        <end position="154"/>
    </location>
</feature>
<feature type="transmembrane region" description="Helical" evidence="5">
    <location>
        <begin position="107"/>
        <end position="125"/>
    </location>
</feature>
<evidence type="ECO:0000256" key="2">
    <source>
        <dbReference type="ARBA" id="ARBA00022692"/>
    </source>
</evidence>